<keyword evidence="2" id="KW-1003">Cell membrane</keyword>
<reference evidence="9 10" key="1">
    <citation type="submission" date="2016-03" db="EMBL/GenBank/DDBJ databases">
        <authorList>
            <consortium name="Pathogen Informatics"/>
        </authorList>
    </citation>
    <scope>NUCLEOTIDE SEQUENCE [LARGE SCALE GENOMIC DNA]</scope>
    <source>
        <strain evidence="9 10">NCTC13364</strain>
    </source>
</reference>
<dbReference type="InterPro" id="IPR050445">
    <property type="entry name" value="Bact_polysacc_biosynth/exp"/>
</dbReference>
<evidence type="ECO:0000313" key="10">
    <source>
        <dbReference type="Proteomes" id="UP000077037"/>
    </source>
</evidence>
<dbReference type="PANTHER" id="PTHR32309">
    <property type="entry name" value="TYROSINE-PROTEIN KINASE"/>
    <property type="match status" value="1"/>
</dbReference>
<dbReference type="EMBL" id="FKBS01000025">
    <property type="protein sequence ID" value="SAI51814.1"/>
    <property type="molecule type" value="Genomic_DNA"/>
</dbReference>
<keyword evidence="4 7" id="KW-1133">Transmembrane helix</keyword>
<dbReference type="GO" id="GO:0005886">
    <property type="term" value="C:plasma membrane"/>
    <property type="evidence" value="ECO:0007669"/>
    <property type="project" value="UniProtKB-SubCell"/>
</dbReference>
<evidence type="ECO:0000256" key="2">
    <source>
        <dbReference type="ARBA" id="ARBA00022475"/>
    </source>
</evidence>
<dbReference type="AlphaFoldDB" id="A0A157R1X4"/>
<sequence length="357" mass="39768">MTSPQPLTQQSGHSLDFFNLARLVWRKKLLILFCAIFTTAVGALYAFVLSTPVYQTRIYFLPPQTGDYSPLNVGRGKEVGLLPYTQETVFKYATDRLGSSGLLQQFLRDREPALAKLPTIPAKELLRNDWRITVEAPNPRGRNLYALTVSGHSVDESYDGLQHYLKLLQESTSKALMADAGDDINFLKENAQRTINEMRMVAESQRKDRIAQLQEAIRVASAGDLRNPDISVPQPGSRTGNSLIDASQARLRPYYADSGDLYNRGLPLLSAELKAIQARNEDDPFIPGLRINESELRQLSEIKYDPAAIRAFRLDGDIVRPDAPARPNKPLILFLALLAGLGMGVGYVLLRAVIENE</sequence>
<protein>
    <submittedName>
        <fullName evidence="9">Polysaccharide antigen chain regulator</fullName>
    </submittedName>
</protein>
<dbReference type="Gene3D" id="3.30.1890.10">
    <property type="entry name" value="FepE-like"/>
    <property type="match status" value="1"/>
</dbReference>
<name>A0A157R1X4_9BORD</name>
<evidence type="ECO:0000256" key="1">
    <source>
        <dbReference type="ARBA" id="ARBA00004651"/>
    </source>
</evidence>
<evidence type="ECO:0000256" key="5">
    <source>
        <dbReference type="ARBA" id="ARBA00023136"/>
    </source>
</evidence>
<organism evidence="9 10">
    <name type="scientific">Bordetella ansorpii</name>
    <dbReference type="NCBI Taxonomy" id="288768"/>
    <lineage>
        <taxon>Bacteria</taxon>
        <taxon>Pseudomonadati</taxon>
        <taxon>Pseudomonadota</taxon>
        <taxon>Betaproteobacteria</taxon>
        <taxon>Burkholderiales</taxon>
        <taxon>Alcaligenaceae</taxon>
        <taxon>Bordetella</taxon>
    </lineage>
</organism>
<keyword evidence="3 7" id="KW-0812">Transmembrane</keyword>
<evidence type="ECO:0000256" key="6">
    <source>
        <dbReference type="SAM" id="Coils"/>
    </source>
</evidence>
<feature type="domain" description="Polysaccharide chain length determinant N-terminal" evidence="8">
    <location>
        <begin position="14"/>
        <end position="68"/>
    </location>
</feature>
<dbReference type="GO" id="GO:0004713">
    <property type="term" value="F:protein tyrosine kinase activity"/>
    <property type="evidence" value="ECO:0007669"/>
    <property type="project" value="TreeGrafter"/>
</dbReference>
<evidence type="ECO:0000256" key="4">
    <source>
        <dbReference type="ARBA" id="ARBA00022989"/>
    </source>
</evidence>
<dbReference type="InterPro" id="IPR003856">
    <property type="entry name" value="LPS_length_determ_N"/>
</dbReference>
<evidence type="ECO:0000259" key="8">
    <source>
        <dbReference type="Pfam" id="PF02706"/>
    </source>
</evidence>
<feature type="transmembrane region" description="Helical" evidence="7">
    <location>
        <begin position="331"/>
        <end position="350"/>
    </location>
</feature>
<dbReference type="PANTHER" id="PTHR32309:SF13">
    <property type="entry name" value="FERRIC ENTEROBACTIN TRANSPORT PROTEIN FEPE"/>
    <property type="match status" value="1"/>
</dbReference>
<keyword evidence="5 7" id="KW-0472">Membrane</keyword>
<comment type="subcellular location">
    <subcellularLocation>
        <location evidence="1">Cell membrane</location>
        <topology evidence="1">Multi-pass membrane protein</topology>
    </subcellularLocation>
</comment>
<feature type="coiled-coil region" evidence="6">
    <location>
        <begin position="177"/>
        <end position="208"/>
    </location>
</feature>
<evidence type="ECO:0000313" key="9">
    <source>
        <dbReference type="EMBL" id="SAI51814.1"/>
    </source>
</evidence>
<proteinExistence type="predicted"/>
<dbReference type="Proteomes" id="UP000077037">
    <property type="component" value="Unassembled WGS sequence"/>
</dbReference>
<dbReference type="Pfam" id="PF02706">
    <property type="entry name" value="Wzz"/>
    <property type="match status" value="1"/>
</dbReference>
<gene>
    <name evidence="9" type="primary">wzzB</name>
    <name evidence="9" type="ORF">SAMEA1982600_04348</name>
</gene>
<accession>A0A157R1X4</accession>
<feature type="transmembrane region" description="Helical" evidence="7">
    <location>
        <begin position="29"/>
        <end position="48"/>
    </location>
</feature>
<dbReference type="SUPFAM" id="SSF160355">
    <property type="entry name" value="Bacterial polysaccharide co-polymerase-like"/>
    <property type="match status" value="1"/>
</dbReference>
<evidence type="ECO:0000256" key="3">
    <source>
        <dbReference type="ARBA" id="ARBA00022692"/>
    </source>
</evidence>
<keyword evidence="6" id="KW-0175">Coiled coil</keyword>
<evidence type="ECO:0000256" key="7">
    <source>
        <dbReference type="SAM" id="Phobius"/>
    </source>
</evidence>
<dbReference type="RefSeq" id="WP_066418969.1">
    <property type="nucleotide sequence ID" value="NZ_FKBS01000025.1"/>
</dbReference>